<accession>A0A1R1PYW6</accession>
<organism evidence="9 10">
    <name type="scientific">Zancudomyces culisetae</name>
    <name type="common">Gut fungus</name>
    <name type="synonym">Smittium culisetae</name>
    <dbReference type="NCBI Taxonomy" id="1213189"/>
    <lineage>
        <taxon>Eukaryota</taxon>
        <taxon>Fungi</taxon>
        <taxon>Fungi incertae sedis</taxon>
        <taxon>Zoopagomycota</taxon>
        <taxon>Kickxellomycotina</taxon>
        <taxon>Harpellomycetes</taxon>
        <taxon>Harpellales</taxon>
        <taxon>Legeriomycetaceae</taxon>
        <taxon>Zancudomyces</taxon>
    </lineage>
</organism>
<dbReference type="FunFam" id="3.40.50.1100:FF:000024">
    <property type="entry name" value="Probable threonine synthase"/>
    <property type="match status" value="1"/>
</dbReference>
<evidence type="ECO:0000256" key="5">
    <source>
        <dbReference type="ARBA" id="ARBA00023239"/>
    </source>
</evidence>
<name>A0A1R1PYW6_ZANCU</name>
<dbReference type="PROSITE" id="PS00165">
    <property type="entry name" value="DEHYDRATASE_SER_THR"/>
    <property type="match status" value="1"/>
</dbReference>
<dbReference type="PANTHER" id="PTHR42690:SF1">
    <property type="entry name" value="THREONINE SYNTHASE-LIKE 2"/>
    <property type="match status" value="1"/>
</dbReference>
<proteinExistence type="inferred from homology"/>
<dbReference type="Pfam" id="PF24857">
    <property type="entry name" value="THR4_C"/>
    <property type="match status" value="1"/>
</dbReference>
<evidence type="ECO:0000313" key="10">
    <source>
        <dbReference type="Proteomes" id="UP000188320"/>
    </source>
</evidence>
<evidence type="ECO:0000256" key="1">
    <source>
        <dbReference type="ARBA" id="ARBA00001933"/>
    </source>
</evidence>
<evidence type="ECO:0000256" key="6">
    <source>
        <dbReference type="ARBA" id="ARBA00029440"/>
    </source>
</evidence>
<keyword evidence="3" id="KW-0028">Amino-acid biosynthesis</keyword>
<comment type="similarity">
    <text evidence="2">Belongs to the threonine synthase family.</text>
</comment>
<comment type="pathway">
    <text evidence="6">Amino-acid biosynthesis.</text>
</comment>
<evidence type="ECO:0000256" key="3">
    <source>
        <dbReference type="ARBA" id="ARBA00022605"/>
    </source>
</evidence>
<dbReference type="EMBL" id="LSSK01000012">
    <property type="protein sequence ID" value="OMH86158.1"/>
    <property type="molecule type" value="Genomic_DNA"/>
</dbReference>
<evidence type="ECO:0000256" key="7">
    <source>
        <dbReference type="PIRSR" id="PIRSR604450-51"/>
    </source>
</evidence>
<gene>
    <name evidence="9" type="ORF">AX774_g272</name>
</gene>
<comment type="cofactor">
    <cofactor evidence="1 7">
        <name>pyridoxal 5'-phosphate</name>
        <dbReference type="ChEBI" id="CHEBI:597326"/>
    </cofactor>
</comment>
<dbReference type="GO" id="GO:0004795">
    <property type="term" value="F:threonine synthase activity"/>
    <property type="evidence" value="ECO:0007669"/>
    <property type="project" value="TreeGrafter"/>
</dbReference>
<dbReference type="FunFam" id="3.90.1380.10:FF:000003">
    <property type="entry name" value="THR4p Threonine synthase"/>
    <property type="match status" value="1"/>
</dbReference>
<feature type="domain" description="Threonine synthase N-terminal" evidence="8">
    <location>
        <begin position="2"/>
        <end position="81"/>
    </location>
</feature>
<dbReference type="InterPro" id="IPR000634">
    <property type="entry name" value="Ser/Thr_deHydtase_PyrdxlP-BS"/>
</dbReference>
<evidence type="ECO:0000256" key="2">
    <source>
        <dbReference type="ARBA" id="ARBA00005517"/>
    </source>
</evidence>
<dbReference type="NCBIfam" id="TIGR00260">
    <property type="entry name" value="thrC"/>
    <property type="match status" value="1"/>
</dbReference>
<dbReference type="GO" id="GO:0030170">
    <property type="term" value="F:pyridoxal phosphate binding"/>
    <property type="evidence" value="ECO:0007669"/>
    <property type="project" value="InterPro"/>
</dbReference>
<dbReference type="OrthoDB" id="5203861at2759"/>
<dbReference type="Gene3D" id="3.40.50.1100">
    <property type="match status" value="2"/>
</dbReference>
<dbReference type="InterPro" id="IPR037158">
    <property type="entry name" value="Thr_synth_N_sf"/>
</dbReference>
<dbReference type="GO" id="GO:0009088">
    <property type="term" value="P:threonine biosynthetic process"/>
    <property type="evidence" value="ECO:0007669"/>
    <property type="project" value="TreeGrafter"/>
</dbReference>
<keyword evidence="5" id="KW-0456">Lyase</keyword>
<dbReference type="InterPro" id="IPR004450">
    <property type="entry name" value="Thr_synthase-like"/>
</dbReference>
<evidence type="ECO:0000313" key="9">
    <source>
        <dbReference type="EMBL" id="OMH86158.1"/>
    </source>
</evidence>
<dbReference type="CDD" id="cd01560">
    <property type="entry name" value="Thr-synth_2"/>
    <property type="match status" value="1"/>
</dbReference>
<dbReference type="InterPro" id="IPR036052">
    <property type="entry name" value="TrpB-like_PALP_sf"/>
</dbReference>
<dbReference type="InterPro" id="IPR051166">
    <property type="entry name" value="Threonine_Synthase"/>
</dbReference>
<protein>
    <submittedName>
        <fullName evidence="9">Threonine synthase</fullName>
    </submittedName>
</protein>
<evidence type="ECO:0000256" key="4">
    <source>
        <dbReference type="ARBA" id="ARBA00022898"/>
    </source>
</evidence>
<dbReference type="PANTHER" id="PTHR42690">
    <property type="entry name" value="THREONINE SYNTHASE FAMILY MEMBER"/>
    <property type="match status" value="1"/>
</dbReference>
<keyword evidence="4 7" id="KW-0663">Pyridoxal phosphate</keyword>
<keyword evidence="10" id="KW-1185">Reference proteome</keyword>
<dbReference type="InterPro" id="IPR029144">
    <property type="entry name" value="Thr_synth_N"/>
</dbReference>
<sequence length="515" mass="57509">MKYRSTRGKDTGFSFEDVVMTGLASDGGLFIPEGIPTLPEDWRNKWENYTFQQLSFAILRLFIDQAEIPDESLREIIEKSYSTFTNKDVTPMVQIDSQADTWILELFHGPTFAFKDVALQFLGNLFEYFLKRRNSMHKDESSPVNRITVVGATSGDTGGAAIYGLMGKENVSLFIMHPNNRVSTIQKAQMTTVDEENIHNIAIEGTFDDCQDIVKLLFGRKEFNQKYSLGAINSINWARILAQIVYYFHSYFSLVRAGKAQPKIVFVTPTGNFGDILAGHYAQRLGLPIAKLVIATNSNDILDRFFKSGAYEKGDGGVKETPSPAMDILVSSNFERFLWYLARDHESKADDLEGKGNDAGRIVAKWMDDLKLDGTTRVSGDAHKAARQYFLSGSTNNQKTYETIRAYYSPPEGSSHVNYLMDPHTAVGVNVANTLRAQLIEELGGDDFTTVCLSTAHPAKFVEAIEESLDGCEPKFEFSAICPKQFVGILDLKQKYKVLPNSADAVASHIEHTLL</sequence>
<dbReference type="AlphaFoldDB" id="A0A1R1PYW6"/>
<evidence type="ECO:0000259" key="8">
    <source>
        <dbReference type="Pfam" id="PF14821"/>
    </source>
</evidence>
<dbReference type="Proteomes" id="UP000188320">
    <property type="component" value="Unassembled WGS sequence"/>
</dbReference>
<comment type="caution">
    <text evidence="9">The sequence shown here is derived from an EMBL/GenBank/DDBJ whole genome shotgun (WGS) entry which is preliminary data.</text>
</comment>
<reference evidence="10" key="1">
    <citation type="submission" date="2017-01" db="EMBL/GenBank/DDBJ databases">
        <authorList>
            <person name="Wang Y."/>
            <person name="White M."/>
            <person name="Kvist S."/>
            <person name="Moncalvo J.-M."/>
        </authorList>
    </citation>
    <scope>NUCLEOTIDE SEQUENCE [LARGE SCALE GENOMIC DNA]</scope>
    <source>
        <strain evidence="10">COL-18-3</strain>
    </source>
</reference>
<feature type="modified residue" description="N6-(pyridoxal phosphate)lysine" evidence="7">
    <location>
        <position position="115"/>
    </location>
</feature>
<dbReference type="Pfam" id="PF14821">
    <property type="entry name" value="Thr_synth_N"/>
    <property type="match status" value="1"/>
</dbReference>
<dbReference type="SUPFAM" id="SSF53686">
    <property type="entry name" value="Tryptophan synthase beta subunit-like PLP-dependent enzymes"/>
    <property type="match status" value="1"/>
</dbReference>
<dbReference type="Gene3D" id="3.90.1380.10">
    <property type="entry name" value="Threonine synthase, N-terminal domain"/>
    <property type="match status" value="1"/>
</dbReference>